<gene>
    <name evidence="1" type="ORF">FSB78_10660</name>
</gene>
<keyword evidence="2" id="KW-1185">Reference proteome</keyword>
<dbReference type="EMBL" id="VOQR01000001">
    <property type="protein sequence ID" value="TXC71350.1"/>
    <property type="molecule type" value="Genomic_DNA"/>
</dbReference>
<protein>
    <submittedName>
        <fullName evidence="1">Uncharacterized protein</fullName>
    </submittedName>
</protein>
<dbReference type="Proteomes" id="UP000321250">
    <property type="component" value="Unassembled WGS sequence"/>
</dbReference>
<evidence type="ECO:0000313" key="2">
    <source>
        <dbReference type="Proteomes" id="UP000321250"/>
    </source>
</evidence>
<sequence>MFLDASPAGFAAMDPTSLPGDVWMRIVRTRPRKDVLFMGEHMILWVQRSFRSKSGFGDIVRNADND</sequence>
<reference evidence="1 2" key="1">
    <citation type="journal article" date="2013" name="Antonie Van Leeuwenhoek">
        <title>Sphingomonas ginsenosidivorax sp. nov., with the ability to transform ginsenosides.</title>
        <authorList>
            <person name="Jin X.F."/>
            <person name="Kim J.K."/>
            <person name="Liu Q.M."/>
            <person name="Kang M.S."/>
            <person name="He D."/>
            <person name="Jin F.X."/>
            <person name="Kim S.C."/>
            <person name="Im W.T."/>
        </authorList>
    </citation>
    <scope>NUCLEOTIDE SEQUENCE [LARGE SCALE GENOMIC DNA]</scope>
    <source>
        <strain evidence="1 2">KHI67</strain>
    </source>
</reference>
<dbReference type="AlphaFoldDB" id="A0A5C6UFY7"/>
<organism evidence="1 2">
    <name type="scientific">Sphingomonas ginsenosidivorax</name>
    <dbReference type="NCBI Taxonomy" id="862135"/>
    <lineage>
        <taxon>Bacteria</taxon>
        <taxon>Pseudomonadati</taxon>
        <taxon>Pseudomonadota</taxon>
        <taxon>Alphaproteobacteria</taxon>
        <taxon>Sphingomonadales</taxon>
        <taxon>Sphingomonadaceae</taxon>
        <taxon>Sphingomonas</taxon>
    </lineage>
</organism>
<name>A0A5C6UFY7_9SPHN</name>
<comment type="caution">
    <text evidence="1">The sequence shown here is derived from an EMBL/GenBank/DDBJ whole genome shotgun (WGS) entry which is preliminary data.</text>
</comment>
<dbReference type="RefSeq" id="WP_147082550.1">
    <property type="nucleotide sequence ID" value="NZ_VOQR01000001.1"/>
</dbReference>
<proteinExistence type="predicted"/>
<accession>A0A5C6UFY7</accession>
<evidence type="ECO:0000313" key="1">
    <source>
        <dbReference type="EMBL" id="TXC71350.1"/>
    </source>
</evidence>